<name>A0ABX0SW90_9PSEU</name>
<evidence type="ECO:0000313" key="2">
    <source>
        <dbReference type="Proteomes" id="UP000754495"/>
    </source>
</evidence>
<reference evidence="1 2" key="1">
    <citation type="submission" date="2020-03" db="EMBL/GenBank/DDBJ databases">
        <title>Sequencing the genomes of 1000 actinobacteria strains.</title>
        <authorList>
            <person name="Klenk H.-P."/>
        </authorList>
    </citation>
    <scope>NUCLEOTIDE SEQUENCE [LARGE SCALE GENOMIC DNA]</scope>
    <source>
        <strain evidence="1 2">DSM 45668</strain>
    </source>
</reference>
<sequence length="550" mass="60436">MTEVVKLADEFVEALFDAEPLWPAALGLESARDGIGDLGEEAEAAHRDRLADFVRRAEAIDPAGLSAEDRVTRDVVLTQARGHLDRLDTHAVEFTISDIFVAPAVGLLTILPMIGVPDDEHGRRHLTRLADIPRYLEQAAARHRAGVAAGRVPVEHLVRAAIAHLDRYLAEPGSDPLLRQPAPSEDFARERDRVLAEVVRPAFAAYRDALTGIAPHGRPPEKPGVCWLPDGEAIYTALARTHTTTDRTPDELHETGVGIIADLAGEYREIGSRVFGTTDLAEIFHRLRTDPQLRWGSAGELLDTARAAIARAEEAAPRWFGRIPPHPWVVEPVPAAEAPGAPPAFYLQPAVDGSRPGIYFANTHDVTERFRHAAEVMAFHEAIPGHHFQLSTALTLTDLPLLRRIGDFTAYAEGWGLYAERLAAEMGLYSDDVALLGMLTMDSMRAGRLVVDTGLHALGWSRQQAVDYLRENTPMPQVEIESEVDRYIAYPGQALSYMVGRLEIQRVRAKAERALGERFDIRAFHDLVLGGGALPLSVLEGVVDDWIARP</sequence>
<comment type="caution">
    <text evidence="1">The sequence shown here is derived from an EMBL/GenBank/DDBJ whole genome shotgun (WGS) entry which is preliminary data.</text>
</comment>
<dbReference type="PANTHER" id="PTHR33361">
    <property type="entry name" value="GLR0591 PROTEIN"/>
    <property type="match status" value="1"/>
</dbReference>
<organism evidence="1 2">
    <name type="scientific">Amycolatopsis viridis</name>
    <dbReference type="NCBI Taxonomy" id="185678"/>
    <lineage>
        <taxon>Bacteria</taxon>
        <taxon>Bacillati</taxon>
        <taxon>Actinomycetota</taxon>
        <taxon>Actinomycetes</taxon>
        <taxon>Pseudonocardiales</taxon>
        <taxon>Pseudonocardiaceae</taxon>
        <taxon>Amycolatopsis</taxon>
    </lineage>
</organism>
<protein>
    <submittedName>
        <fullName evidence="1">Uncharacterized protein (DUF885 family)</fullName>
    </submittedName>
</protein>
<dbReference type="EMBL" id="JAANOU010000001">
    <property type="protein sequence ID" value="NIH81188.1"/>
    <property type="molecule type" value="Genomic_DNA"/>
</dbReference>
<dbReference type="PANTHER" id="PTHR33361:SF2">
    <property type="entry name" value="DUF885 DOMAIN-CONTAINING PROTEIN"/>
    <property type="match status" value="1"/>
</dbReference>
<accession>A0ABX0SW90</accession>
<gene>
    <name evidence="1" type="ORF">FHX46_003718</name>
</gene>
<dbReference type="RefSeq" id="WP_167116550.1">
    <property type="nucleotide sequence ID" value="NZ_JAANOU010000001.1"/>
</dbReference>
<dbReference type="InterPro" id="IPR010281">
    <property type="entry name" value="DUF885"/>
</dbReference>
<dbReference type="Proteomes" id="UP000754495">
    <property type="component" value="Unassembled WGS sequence"/>
</dbReference>
<proteinExistence type="predicted"/>
<evidence type="ECO:0000313" key="1">
    <source>
        <dbReference type="EMBL" id="NIH81188.1"/>
    </source>
</evidence>
<keyword evidence="2" id="KW-1185">Reference proteome</keyword>
<dbReference type="Pfam" id="PF05960">
    <property type="entry name" value="DUF885"/>
    <property type="match status" value="1"/>
</dbReference>